<feature type="chain" id="PRO_5024337817" description="Copper-binding protein" evidence="1">
    <location>
        <begin position="26"/>
        <end position="198"/>
    </location>
</feature>
<name>A0A5M6ILS1_9PROT</name>
<keyword evidence="1" id="KW-0732">Signal</keyword>
<evidence type="ECO:0008006" key="4">
    <source>
        <dbReference type="Google" id="ProtNLM"/>
    </source>
</evidence>
<reference evidence="2 3" key="1">
    <citation type="submission" date="2019-09" db="EMBL/GenBank/DDBJ databases">
        <title>Genome sequence of Rhodovastum atsumiense, a diverse member of the Acetobacteraceae family of non-sulfur purple photosynthetic bacteria.</title>
        <authorList>
            <person name="Meyer T."/>
            <person name="Kyndt J."/>
        </authorList>
    </citation>
    <scope>NUCLEOTIDE SEQUENCE [LARGE SCALE GENOMIC DNA]</scope>
    <source>
        <strain evidence="2 3">DSM 21279</strain>
    </source>
</reference>
<gene>
    <name evidence="2" type="ORF">F1189_25240</name>
</gene>
<evidence type="ECO:0000313" key="2">
    <source>
        <dbReference type="EMBL" id="KAA5609204.1"/>
    </source>
</evidence>
<accession>A0A5M6ILS1</accession>
<evidence type="ECO:0000313" key="3">
    <source>
        <dbReference type="Proteomes" id="UP000325255"/>
    </source>
</evidence>
<dbReference type="Proteomes" id="UP000325255">
    <property type="component" value="Unassembled WGS sequence"/>
</dbReference>
<sequence length="198" mass="20660">MKPAHCAAVAVFVLALTAAGTPLLAQGAATATDQQAGPVVTETRTTTATVETIDQEKRTVLLRTGDGTLLTVQVGPEVRNLAQVRPGDRVTATYRESVAAAISRPDSPPLTAGASVTRAVEGERPAGETAQEVTARVRILAVDTRANTVTFLGPSGLPRIIALRDPGMQRFAATLQPGDDVDVTYTEALAIRVDPAPR</sequence>
<comment type="caution">
    <text evidence="2">The sequence shown here is derived from an EMBL/GenBank/DDBJ whole genome shotgun (WGS) entry which is preliminary data.</text>
</comment>
<proteinExistence type="predicted"/>
<protein>
    <recommendedName>
        <fullName evidence="4">Copper-binding protein</fullName>
    </recommendedName>
</protein>
<keyword evidence="3" id="KW-1185">Reference proteome</keyword>
<dbReference type="OrthoDB" id="7274521at2"/>
<dbReference type="AlphaFoldDB" id="A0A5M6ILS1"/>
<evidence type="ECO:0000256" key="1">
    <source>
        <dbReference type="SAM" id="SignalP"/>
    </source>
</evidence>
<dbReference type="EMBL" id="VWPK01000056">
    <property type="protein sequence ID" value="KAA5609204.1"/>
    <property type="molecule type" value="Genomic_DNA"/>
</dbReference>
<feature type="signal peptide" evidence="1">
    <location>
        <begin position="1"/>
        <end position="25"/>
    </location>
</feature>
<organism evidence="2 3">
    <name type="scientific">Rhodovastum atsumiense</name>
    <dbReference type="NCBI Taxonomy" id="504468"/>
    <lineage>
        <taxon>Bacteria</taxon>
        <taxon>Pseudomonadati</taxon>
        <taxon>Pseudomonadota</taxon>
        <taxon>Alphaproteobacteria</taxon>
        <taxon>Acetobacterales</taxon>
        <taxon>Acetobacteraceae</taxon>
        <taxon>Rhodovastum</taxon>
    </lineage>
</organism>
<dbReference type="RefSeq" id="WP_150044076.1">
    <property type="nucleotide sequence ID" value="NZ_OW485601.1"/>
</dbReference>